<dbReference type="InterPro" id="IPR000524">
    <property type="entry name" value="Tscrpt_reg_HTH_GntR"/>
</dbReference>
<keyword evidence="1" id="KW-0805">Transcription regulation</keyword>
<keyword evidence="3" id="KW-0804">Transcription</keyword>
<gene>
    <name evidence="5" type="ORF">HGQ17_00080</name>
</gene>
<dbReference type="PRINTS" id="PR00035">
    <property type="entry name" value="HTHGNTR"/>
</dbReference>
<dbReference type="EMBL" id="JABAHY010000001">
    <property type="protein sequence ID" value="NLS08429.1"/>
    <property type="molecule type" value="Genomic_DNA"/>
</dbReference>
<dbReference type="CDD" id="cd07377">
    <property type="entry name" value="WHTH_GntR"/>
    <property type="match status" value="1"/>
</dbReference>
<dbReference type="Pfam" id="PF00392">
    <property type="entry name" value="GntR"/>
    <property type="match status" value="1"/>
</dbReference>
<evidence type="ECO:0000256" key="1">
    <source>
        <dbReference type="ARBA" id="ARBA00023015"/>
    </source>
</evidence>
<dbReference type="Proteomes" id="UP000523139">
    <property type="component" value="Unassembled WGS sequence"/>
</dbReference>
<keyword evidence="2" id="KW-0238">DNA-binding</keyword>
<evidence type="ECO:0000313" key="5">
    <source>
        <dbReference type="EMBL" id="NLS08429.1"/>
    </source>
</evidence>
<dbReference type="PANTHER" id="PTHR43537:SF49">
    <property type="entry name" value="TRANSCRIPTIONAL REGULATORY PROTEIN"/>
    <property type="match status" value="1"/>
</dbReference>
<organism evidence="5 6">
    <name type="scientific">Nesterenkonia sedimenti</name>
    <dbReference type="NCBI Taxonomy" id="1463632"/>
    <lineage>
        <taxon>Bacteria</taxon>
        <taxon>Bacillati</taxon>
        <taxon>Actinomycetota</taxon>
        <taxon>Actinomycetes</taxon>
        <taxon>Micrococcales</taxon>
        <taxon>Micrococcaceae</taxon>
        <taxon>Nesterenkonia</taxon>
    </lineage>
</organism>
<dbReference type="GO" id="GO:0003677">
    <property type="term" value="F:DNA binding"/>
    <property type="evidence" value="ECO:0007669"/>
    <property type="project" value="UniProtKB-KW"/>
</dbReference>
<dbReference type="InterPro" id="IPR036388">
    <property type="entry name" value="WH-like_DNA-bd_sf"/>
</dbReference>
<evidence type="ECO:0000256" key="3">
    <source>
        <dbReference type="ARBA" id="ARBA00023163"/>
    </source>
</evidence>
<dbReference type="SMART" id="SM00345">
    <property type="entry name" value="HTH_GNTR"/>
    <property type="match status" value="1"/>
</dbReference>
<dbReference type="PROSITE" id="PS50949">
    <property type="entry name" value="HTH_GNTR"/>
    <property type="match status" value="1"/>
</dbReference>
<dbReference type="SUPFAM" id="SSF46785">
    <property type="entry name" value="Winged helix' DNA-binding domain"/>
    <property type="match status" value="1"/>
</dbReference>
<dbReference type="GO" id="GO:0003700">
    <property type="term" value="F:DNA-binding transcription factor activity"/>
    <property type="evidence" value="ECO:0007669"/>
    <property type="project" value="InterPro"/>
</dbReference>
<reference evidence="5 6" key="1">
    <citation type="submission" date="2020-04" db="EMBL/GenBank/DDBJ databases">
        <title>Nesterenkonia sp. nov., isolated from marine sediment.</title>
        <authorList>
            <person name="Zhang G."/>
        </authorList>
    </citation>
    <scope>NUCLEOTIDE SEQUENCE [LARGE SCALE GENOMIC DNA]</scope>
    <source>
        <strain evidence="5 6">MY13</strain>
    </source>
</reference>
<feature type="domain" description="HTH gntR-type" evidence="4">
    <location>
        <begin position="1"/>
        <end position="68"/>
    </location>
</feature>
<evidence type="ECO:0000259" key="4">
    <source>
        <dbReference type="PROSITE" id="PS50949"/>
    </source>
</evidence>
<dbReference type="Gene3D" id="1.20.120.530">
    <property type="entry name" value="GntR ligand-binding domain-like"/>
    <property type="match status" value="1"/>
</dbReference>
<comment type="caution">
    <text evidence="5">The sequence shown here is derived from an EMBL/GenBank/DDBJ whole genome shotgun (WGS) entry which is preliminary data.</text>
</comment>
<evidence type="ECO:0000256" key="2">
    <source>
        <dbReference type="ARBA" id="ARBA00023125"/>
    </source>
</evidence>
<dbReference type="Pfam" id="PF07729">
    <property type="entry name" value="FCD"/>
    <property type="match status" value="1"/>
</dbReference>
<evidence type="ECO:0000313" key="6">
    <source>
        <dbReference type="Proteomes" id="UP000523139"/>
    </source>
</evidence>
<dbReference type="RefSeq" id="WP_168885938.1">
    <property type="nucleotide sequence ID" value="NZ_JABAHY010000001.1"/>
</dbReference>
<keyword evidence="6" id="KW-1185">Reference proteome</keyword>
<dbReference type="SMART" id="SM00895">
    <property type="entry name" value="FCD"/>
    <property type="match status" value="1"/>
</dbReference>
<dbReference type="SUPFAM" id="SSF48008">
    <property type="entry name" value="GntR ligand-binding domain-like"/>
    <property type="match status" value="1"/>
</dbReference>
<proteinExistence type="predicted"/>
<dbReference type="InterPro" id="IPR011711">
    <property type="entry name" value="GntR_C"/>
</dbReference>
<dbReference type="PANTHER" id="PTHR43537">
    <property type="entry name" value="TRANSCRIPTIONAL REGULATOR, GNTR FAMILY"/>
    <property type="match status" value="1"/>
</dbReference>
<dbReference type="InterPro" id="IPR036390">
    <property type="entry name" value="WH_DNA-bd_sf"/>
</dbReference>
<accession>A0A7X8TGS5</accession>
<dbReference type="InterPro" id="IPR008920">
    <property type="entry name" value="TF_FadR/GntR_C"/>
</dbReference>
<dbReference type="AlphaFoldDB" id="A0A7X8TGS5"/>
<protein>
    <submittedName>
        <fullName evidence="5">GntR family transcriptional regulator</fullName>
    </submittedName>
</protein>
<dbReference type="Gene3D" id="1.10.10.10">
    <property type="entry name" value="Winged helix-like DNA-binding domain superfamily/Winged helix DNA-binding domain"/>
    <property type="match status" value="1"/>
</dbReference>
<name>A0A7X8TGS5_9MICC</name>
<sequence>MRASDAAYNALQEQILEGHLAPGTVLAEVEQSERLGVSRTPVREALSRLVAAGLATQQRGRGTVVSEISPENIDQLFELRIPLETQAAALAARRCDPTVFSALAAEFSDLPPEAEAEDYYALAARMDAAIDQAVANPYLSGTLANLRIHLTRIRRMARDRPERLQESAAEHRDICLGIASGDPEMAEAAIRLHLRRSLAYIARQRQSEPVSTP</sequence>